<protein>
    <recommendedName>
        <fullName evidence="4">Aspartate dehydrogenase</fullName>
    </recommendedName>
</protein>
<accession>A0AB73SZJ3</accession>
<evidence type="ECO:0000313" key="2">
    <source>
        <dbReference type="EMBL" id="PWJ72749.1"/>
    </source>
</evidence>
<name>A0AB73SZJ3_9FIRM</name>
<proteinExistence type="predicted"/>
<keyword evidence="3" id="KW-1185">Reference proteome</keyword>
<evidence type="ECO:0000256" key="1">
    <source>
        <dbReference type="SAM" id="MobiDB-lite"/>
    </source>
</evidence>
<feature type="region of interest" description="Disordered" evidence="1">
    <location>
        <begin position="1"/>
        <end position="24"/>
    </location>
</feature>
<reference evidence="2 3" key="1">
    <citation type="submission" date="2018-05" db="EMBL/GenBank/DDBJ databases">
        <authorList>
            <person name="Goeker M."/>
            <person name="Huntemann M."/>
            <person name="Clum A."/>
            <person name="Pillay M."/>
            <person name="Palaniappan K."/>
            <person name="Varghese N."/>
            <person name="Mikhailova N."/>
            <person name="Stamatis D."/>
            <person name="Reddy T."/>
            <person name="Daum C."/>
            <person name="Shapiro N."/>
            <person name="Ivanova N."/>
            <person name="Kyrpides N."/>
            <person name="Woyke T."/>
        </authorList>
    </citation>
    <scope>NUCLEOTIDE SEQUENCE [LARGE SCALE GENOMIC DNA]</scope>
    <source>
        <strain evidence="2 3">DSM 26524</strain>
    </source>
</reference>
<organism evidence="2 3">
    <name type="scientific">Murimonas intestini</name>
    <dbReference type="NCBI Taxonomy" id="1337051"/>
    <lineage>
        <taxon>Bacteria</taxon>
        <taxon>Bacillati</taxon>
        <taxon>Bacillota</taxon>
        <taxon>Clostridia</taxon>
        <taxon>Lachnospirales</taxon>
        <taxon>Lachnospiraceae</taxon>
        <taxon>Murimonas</taxon>
    </lineage>
</organism>
<comment type="caution">
    <text evidence="2">The sequence shown here is derived from an EMBL/GenBank/DDBJ whole genome shotgun (WGS) entry which is preliminary data.</text>
</comment>
<gene>
    <name evidence="2" type="ORF">C7383_11663</name>
</gene>
<dbReference type="Proteomes" id="UP000245412">
    <property type="component" value="Unassembled WGS sequence"/>
</dbReference>
<dbReference type="AlphaFoldDB" id="A0AB73SZJ3"/>
<feature type="compositionally biased region" description="Basic residues" evidence="1">
    <location>
        <begin position="1"/>
        <end position="13"/>
    </location>
</feature>
<feature type="compositionally biased region" description="Basic and acidic residues" evidence="1">
    <location>
        <begin position="14"/>
        <end position="24"/>
    </location>
</feature>
<dbReference type="EMBL" id="QGGY01000016">
    <property type="protein sequence ID" value="PWJ72749.1"/>
    <property type="molecule type" value="Genomic_DNA"/>
</dbReference>
<evidence type="ECO:0008006" key="4">
    <source>
        <dbReference type="Google" id="ProtNLM"/>
    </source>
</evidence>
<evidence type="ECO:0000313" key="3">
    <source>
        <dbReference type="Proteomes" id="UP000245412"/>
    </source>
</evidence>
<sequence>MMGLFHSKKKDIKKKQETGEFDRERQIPVLRASICTGEKVAGFKDKDTGKFEEVMLISGKHDLDEFMETYGISEAEIKKEW</sequence>